<dbReference type="Proteomes" id="UP000030765">
    <property type="component" value="Unassembled WGS sequence"/>
</dbReference>
<evidence type="ECO:0000313" key="3">
    <source>
        <dbReference type="Proteomes" id="UP000030765"/>
    </source>
</evidence>
<evidence type="ECO:0000313" key="2">
    <source>
        <dbReference type="EnsemblMetazoa" id="ASIC000528-PA"/>
    </source>
</evidence>
<keyword evidence="3" id="KW-1185">Reference proteome</keyword>
<proteinExistence type="predicted"/>
<reference evidence="1 3" key="1">
    <citation type="journal article" date="2014" name="BMC Genomics">
        <title>Genome sequence of Anopheles sinensis provides insight into genetics basis of mosquito competence for malaria parasites.</title>
        <authorList>
            <person name="Zhou D."/>
            <person name="Zhang D."/>
            <person name="Ding G."/>
            <person name="Shi L."/>
            <person name="Hou Q."/>
            <person name="Ye Y."/>
            <person name="Xu Y."/>
            <person name="Zhou H."/>
            <person name="Xiong C."/>
            <person name="Li S."/>
            <person name="Yu J."/>
            <person name="Hong S."/>
            <person name="Yu X."/>
            <person name="Zou P."/>
            <person name="Chen C."/>
            <person name="Chang X."/>
            <person name="Wang W."/>
            <person name="Lv Y."/>
            <person name="Sun Y."/>
            <person name="Ma L."/>
            <person name="Shen B."/>
            <person name="Zhu C."/>
        </authorList>
    </citation>
    <scope>NUCLEOTIDE SEQUENCE [LARGE SCALE GENOMIC DNA]</scope>
</reference>
<dbReference type="AlphaFoldDB" id="A0A084VA79"/>
<dbReference type="VEuPathDB" id="VectorBase:ASIC000528"/>
<sequence>MTAAASACCKVSHVQVNDGSGNDPERSVKARCLSKCAMAPTVDRFRFMDGLTPRGHR</sequence>
<evidence type="ECO:0000313" key="1">
    <source>
        <dbReference type="EMBL" id="KFB34873.1"/>
    </source>
</evidence>
<dbReference type="EMBL" id="KE524082">
    <property type="protein sequence ID" value="KFB34873.1"/>
    <property type="molecule type" value="Genomic_DNA"/>
</dbReference>
<gene>
    <name evidence="1" type="ORF">ZHAS_00000528</name>
</gene>
<protein>
    <submittedName>
        <fullName evidence="1 2">Uncharacterized protein</fullName>
    </submittedName>
</protein>
<accession>A0A084VA79</accession>
<name>A0A084VA79_ANOSI</name>
<reference evidence="2" key="2">
    <citation type="submission" date="2020-05" db="UniProtKB">
        <authorList>
            <consortium name="EnsemblMetazoa"/>
        </authorList>
    </citation>
    <scope>IDENTIFICATION</scope>
</reference>
<organism evidence="1">
    <name type="scientific">Anopheles sinensis</name>
    <name type="common">Mosquito</name>
    <dbReference type="NCBI Taxonomy" id="74873"/>
    <lineage>
        <taxon>Eukaryota</taxon>
        <taxon>Metazoa</taxon>
        <taxon>Ecdysozoa</taxon>
        <taxon>Arthropoda</taxon>
        <taxon>Hexapoda</taxon>
        <taxon>Insecta</taxon>
        <taxon>Pterygota</taxon>
        <taxon>Neoptera</taxon>
        <taxon>Endopterygota</taxon>
        <taxon>Diptera</taxon>
        <taxon>Nematocera</taxon>
        <taxon>Culicoidea</taxon>
        <taxon>Culicidae</taxon>
        <taxon>Anophelinae</taxon>
        <taxon>Anopheles</taxon>
    </lineage>
</organism>
<dbReference type="EMBL" id="ATLV01002713">
    <property type="status" value="NOT_ANNOTATED_CDS"/>
    <property type="molecule type" value="Genomic_DNA"/>
</dbReference>
<dbReference type="EnsemblMetazoa" id="ASIC000528-RA">
    <property type="protein sequence ID" value="ASIC000528-PA"/>
    <property type="gene ID" value="ASIC000528"/>
</dbReference>